<organism evidence="1 2">
    <name type="scientific">Litorivita pollutaquae</name>
    <dbReference type="NCBI Taxonomy" id="2200892"/>
    <lineage>
        <taxon>Bacteria</taxon>
        <taxon>Pseudomonadati</taxon>
        <taxon>Pseudomonadota</taxon>
        <taxon>Alphaproteobacteria</taxon>
        <taxon>Rhodobacterales</taxon>
        <taxon>Paracoccaceae</taxon>
        <taxon>Litorivita</taxon>
    </lineage>
</organism>
<dbReference type="EMBL" id="QFVT01000009">
    <property type="protein sequence ID" value="PYC46917.1"/>
    <property type="molecule type" value="Genomic_DNA"/>
</dbReference>
<reference evidence="1 2" key="1">
    <citation type="submission" date="2018-05" db="EMBL/GenBank/DDBJ databases">
        <title>Oceanovita maritima gen. nov., sp. nov., a marine bacterium in the family Rhodobacteraceae isolated from surface seawater of Lundu port Xiamen, China.</title>
        <authorList>
            <person name="Hetharua B.H."/>
            <person name="Min D."/>
            <person name="Liao H."/>
            <person name="Tian Y."/>
        </authorList>
    </citation>
    <scope>NUCLEOTIDE SEQUENCE [LARGE SCALE GENOMIC DNA]</scope>
    <source>
        <strain evidence="1 2">FSX-11</strain>
    </source>
</reference>
<proteinExistence type="predicted"/>
<evidence type="ECO:0000313" key="1">
    <source>
        <dbReference type="EMBL" id="PYC46917.1"/>
    </source>
</evidence>
<evidence type="ECO:0000313" key="2">
    <source>
        <dbReference type="Proteomes" id="UP000248012"/>
    </source>
</evidence>
<keyword evidence="2" id="KW-1185">Reference proteome</keyword>
<gene>
    <name evidence="1" type="ORF">DI396_13245</name>
</gene>
<name>A0A2V4NKZ1_9RHOB</name>
<accession>A0A2V4NKZ1</accession>
<protein>
    <submittedName>
        <fullName evidence="1">Uncharacterized protein</fullName>
    </submittedName>
</protein>
<dbReference type="Proteomes" id="UP000248012">
    <property type="component" value="Unassembled WGS sequence"/>
</dbReference>
<sequence length="88" mass="9242">MAARYARPSGAAISGLGELSLRGVPEGPALPRSFLAWPQGAAGASARAGYIQDFIKNRHDNPLFWPSARGADHVAMRPAFPHAGMACV</sequence>
<comment type="caution">
    <text evidence="1">The sequence shown here is derived from an EMBL/GenBank/DDBJ whole genome shotgun (WGS) entry which is preliminary data.</text>
</comment>
<dbReference type="AlphaFoldDB" id="A0A2V4NKZ1"/>